<keyword evidence="4 6" id="KW-1133">Transmembrane helix</keyword>
<keyword evidence="5 6" id="KW-0472">Membrane</keyword>
<dbReference type="PANTHER" id="PTHR32322:SF2">
    <property type="entry name" value="EAMA DOMAIN-CONTAINING PROTEIN"/>
    <property type="match status" value="1"/>
</dbReference>
<dbReference type="EMBL" id="SFCC01000016">
    <property type="protein sequence ID" value="RZQ60706.1"/>
    <property type="molecule type" value="Genomic_DNA"/>
</dbReference>
<evidence type="ECO:0000256" key="5">
    <source>
        <dbReference type="ARBA" id="ARBA00023136"/>
    </source>
</evidence>
<dbReference type="InterPro" id="IPR000620">
    <property type="entry name" value="EamA_dom"/>
</dbReference>
<dbReference type="InterPro" id="IPR050638">
    <property type="entry name" value="AA-Vitamin_Transporters"/>
</dbReference>
<dbReference type="SUPFAM" id="SSF103481">
    <property type="entry name" value="Multidrug resistance efflux transporter EmrE"/>
    <property type="match status" value="2"/>
</dbReference>
<dbReference type="AlphaFoldDB" id="A0A4Q7J2E2"/>
<feature type="transmembrane region" description="Helical" evidence="6">
    <location>
        <begin position="47"/>
        <end position="65"/>
    </location>
</feature>
<evidence type="ECO:0000256" key="6">
    <source>
        <dbReference type="SAM" id="Phobius"/>
    </source>
</evidence>
<comment type="caution">
    <text evidence="8">The sequence shown here is derived from an EMBL/GenBank/DDBJ whole genome shotgun (WGS) entry which is preliminary data.</text>
</comment>
<comment type="similarity">
    <text evidence="2">Belongs to the EamA transporter family.</text>
</comment>
<feature type="transmembrane region" description="Helical" evidence="6">
    <location>
        <begin position="182"/>
        <end position="202"/>
    </location>
</feature>
<name>A0A4Q7J2E2_9PSEU</name>
<reference evidence="8 9" key="1">
    <citation type="submission" date="2019-02" db="EMBL/GenBank/DDBJ databases">
        <title>Draft genome sequence of Amycolatopsis sp. 8-3EHSu isolated from roots of Suaeda maritima.</title>
        <authorList>
            <person name="Duangmal K."/>
            <person name="Chantavorakit T."/>
        </authorList>
    </citation>
    <scope>NUCLEOTIDE SEQUENCE [LARGE SCALE GENOMIC DNA]</scope>
    <source>
        <strain evidence="8 9">8-3EHSu</strain>
    </source>
</reference>
<feature type="transmembrane region" description="Helical" evidence="6">
    <location>
        <begin position="124"/>
        <end position="141"/>
    </location>
</feature>
<dbReference type="Proteomes" id="UP000292003">
    <property type="component" value="Unassembled WGS sequence"/>
</dbReference>
<feature type="transmembrane region" description="Helical" evidence="6">
    <location>
        <begin position="100"/>
        <end position="118"/>
    </location>
</feature>
<evidence type="ECO:0000313" key="9">
    <source>
        <dbReference type="Proteomes" id="UP000292003"/>
    </source>
</evidence>
<organism evidence="8 9">
    <name type="scientific">Amycolatopsis suaedae</name>
    <dbReference type="NCBI Taxonomy" id="2510978"/>
    <lineage>
        <taxon>Bacteria</taxon>
        <taxon>Bacillati</taxon>
        <taxon>Actinomycetota</taxon>
        <taxon>Actinomycetes</taxon>
        <taxon>Pseudonocardiales</taxon>
        <taxon>Pseudonocardiaceae</taxon>
        <taxon>Amycolatopsis</taxon>
    </lineage>
</organism>
<evidence type="ECO:0000256" key="2">
    <source>
        <dbReference type="ARBA" id="ARBA00007362"/>
    </source>
</evidence>
<sequence length="258" mass="26271">MAGLWLCWGSSFPAMRVMVETLPPLLAAGLTLAAVRRPALDRRTVLASARTGCCLLGAQGAVAVAQRNVPASTAAILVAAVPLWITLLRAVTGDRPTRAAILRTLTGFAGVVVVLVGSHSGGGWTPWALLVIAASVLWAAGTVQAARTRPATALQLATGGALLLALGLLVGERVDPASVSTASWLAAAHLVLVDSLAGFLLYNRLLATQPVSLVSTYAYAVPVVAYLIGVLVLGEPFHPLVLAGAAVVVAGVAAEVRA</sequence>
<dbReference type="OrthoDB" id="3629804at2"/>
<feature type="transmembrane region" description="Helical" evidence="6">
    <location>
        <begin position="239"/>
        <end position="256"/>
    </location>
</feature>
<protein>
    <submittedName>
        <fullName evidence="8">EamA family transporter</fullName>
    </submittedName>
</protein>
<evidence type="ECO:0000259" key="7">
    <source>
        <dbReference type="Pfam" id="PF00892"/>
    </source>
</evidence>
<keyword evidence="9" id="KW-1185">Reference proteome</keyword>
<accession>A0A4Q7J2E2</accession>
<evidence type="ECO:0000313" key="8">
    <source>
        <dbReference type="EMBL" id="RZQ60706.1"/>
    </source>
</evidence>
<evidence type="ECO:0000256" key="4">
    <source>
        <dbReference type="ARBA" id="ARBA00022989"/>
    </source>
</evidence>
<feature type="domain" description="EamA" evidence="7">
    <location>
        <begin position="5"/>
        <end position="115"/>
    </location>
</feature>
<evidence type="ECO:0000256" key="3">
    <source>
        <dbReference type="ARBA" id="ARBA00022692"/>
    </source>
</evidence>
<feature type="transmembrane region" description="Helical" evidence="6">
    <location>
        <begin position="14"/>
        <end position="35"/>
    </location>
</feature>
<dbReference type="InterPro" id="IPR037185">
    <property type="entry name" value="EmrE-like"/>
</dbReference>
<keyword evidence="3 6" id="KW-0812">Transmembrane</keyword>
<feature type="transmembrane region" description="Helical" evidence="6">
    <location>
        <begin position="71"/>
        <end position="88"/>
    </location>
</feature>
<dbReference type="PANTHER" id="PTHR32322">
    <property type="entry name" value="INNER MEMBRANE TRANSPORTER"/>
    <property type="match status" value="1"/>
</dbReference>
<feature type="domain" description="EamA" evidence="7">
    <location>
        <begin position="126"/>
        <end position="253"/>
    </location>
</feature>
<dbReference type="Pfam" id="PF00892">
    <property type="entry name" value="EamA"/>
    <property type="match status" value="2"/>
</dbReference>
<comment type="subcellular location">
    <subcellularLocation>
        <location evidence="1">Membrane</location>
        <topology evidence="1">Multi-pass membrane protein</topology>
    </subcellularLocation>
</comment>
<feature type="transmembrane region" description="Helical" evidence="6">
    <location>
        <begin position="153"/>
        <end position="170"/>
    </location>
</feature>
<proteinExistence type="inferred from homology"/>
<dbReference type="GO" id="GO:0016020">
    <property type="term" value="C:membrane"/>
    <property type="evidence" value="ECO:0007669"/>
    <property type="project" value="UniProtKB-SubCell"/>
</dbReference>
<evidence type="ECO:0000256" key="1">
    <source>
        <dbReference type="ARBA" id="ARBA00004141"/>
    </source>
</evidence>
<gene>
    <name evidence="8" type="ORF">EWH70_28815</name>
</gene>
<feature type="transmembrane region" description="Helical" evidence="6">
    <location>
        <begin position="214"/>
        <end position="233"/>
    </location>
</feature>